<dbReference type="InterPro" id="IPR001452">
    <property type="entry name" value="SH3_domain"/>
</dbReference>
<dbReference type="SMART" id="SM00326">
    <property type="entry name" value="SH3"/>
    <property type="match status" value="1"/>
</dbReference>
<dbReference type="Gene3D" id="2.30.30.40">
    <property type="entry name" value="SH3 Domains"/>
    <property type="match status" value="1"/>
</dbReference>
<reference evidence="4 5" key="1">
    <citation type="submission" date="2014-04" db="EMBL/GenBank/DDBJ databases">
        <authorList>
            <consortium name="DOE Joint Genome Institute"/>
            <person name="Kuo A."/>
            <person name="Zuccaro A."/>
            <person name="Kohler A."/>
            <person name="Nagy L.G."/>
            <person name="Floudas D."/>
            <person name="Copeland A."/>
            <person name="Barry K.W."/>
            <person name="Cichocki N."/>
            <person name="Veneault-Fourrey C."/>
            <person name="LaButti K."/>
            <person name="Lindquist E.A."/>
            <person name="Lipzen A."/>
            <person name="Lundell T."/>
            <person name="Morin E."/>
            <person name="Murat C."/>
            <person name="Sun H."/>
            <person name="Tunlid A."/>
            <person name="Henrissat B."/>
            <person name="Grigoriev I.V."/>
            <person name="Hibbett D.S."/>
            <person name="Martin F."/>
            <person name="Nordberg H.P."/>
            <person name="Cantor M.N."/>
            <person name="Hua S.X."/>
        </authorList>
    </citation>
    <scope>NUCLEOTIDE SEQUENCE [LARGE SCALE GENOMIC DNA]</scope>
    <source>
        <strain evidence="4 5">MAFF 305830</strain>
    </source>
</reference>
<feature type="non-terminal residue" evidence="4">
    <location>
        <position position="1"/>
    </location>
</feature>
<dbReference type="InterPro" id="IPR050670">
    <property type="entry name" value="STAM"/>
</dbReference>
<reference evidence="5" key="2">
    <citation type="submission" date="2015-01" db="EMBL/GenBank/DDBJ databases">
        <title>Evolutionary Origins and Diversification of the Mycorrhizal Mutualists.</title>
        <authorList>
            <consortium name="DOE Joint Genome Institute"/>
            <consortium name="Mycorrhizal Genomics Consortium"/>
            <person name="Kohler A."/>
            <person name="Kuo A."/>
            <person name="Nagy L.G."/>
            <person name="Floudas D."/>
            <person name="Copeland A."/>
            <person name="Barry K.W."/>
            <person name="Cichocki N."/>
            <person name="Veneault-Fourrey C."/>
            <person name="LaButti K."/>
            <person name="Lindquist E.A."/>
            <person name="Lipzen A."/>
            <person name="Lundell T."/>
            <person name="Morin E."/>
            <person name="Murat C."/>
            <person name="Riley R."/>
            <person name="Ohm R."/>
            <person name="Sun H."/>
            <person name="Tunlid A."/>
            <person name="Henrissat B."/>
            <person name="Grigoriev I.V."/>
            <person name="Hibbett D.S."/>
            <person name="Martin F."/>
        </authorList>
    </citation>
    <scope>NUCLEOTIDE SEQUENCE [LARGE SCALE GENOMIC DNA]</scope>
    <source>
        <strain evidence="5">MAFF 305830</strain>
    </source>
</reference>
<evidence type="ECO:0000259" key="3">
    <source>
        <dbReference type="PROSITE" id="PS50002"/>
    </source>
</evidence>
<keyword evidence="1 2" id="KW-0728">SH3 domain</keyword>
<dbReference type="GO" id="GO:0007165">
    <property type="term" value="P:signal transduction"/>
    <property type="evidence" value="ECO:0007669"/>
    <property type="project" value="TreeGrafter"/>
</dbReference>
<dbReference type="PRINTS" id="PR00452">
    <property type="entry name" value="SH3DOMAIN"/>
</dbReference>
<gene>
    <name evidence="4" type="ORF">M408DRAFT_54188</name>
</gene>
<evidence type="ECO:0000313" key="5">
    <source>
        <dbReference type="Proteomes" id="UP000054097"/>
    </source>
</evidence>
<proteinExistence type="predicted"/>
<evidence type="ECO:0000256" key="1">
    <source>
        <dbReference type="ARBA" id="ARBA00022443"/>
    </source>
</evidence>
<dbReference type="InterPro" id="IPR036028">
    <property type="entry name" value="SH3-like_dom_sf"/>
</dbReference>
<dbReference type="SUPFAM" id="SSF50044">
    <property type="entry name" value="SH3-domain"/>
    <property type="match status" value="1"/>
</dbReference>
<dbReference type="STRING" id="933852.A0A0C3AM17"/>
<organism evidence="4 5">
    <name type="scientific">Serendipita vermifera MAFF 305830</name>
    <dbReference type="NCBI Taxonomy" id="933852"/>
    <lineage>
        <taxon>Eukaryota</taxon>
        <taxon>Fungi</taxon>
        <taxon>Dikarya</taxon>
        <taxon>Basidiomycota</taxon>
        <taxon>Agaricomycotina</taxon>
        <taxon>Agaricomycetes</taxon>
        <taxon>Sebacinales</taxon>
        <taxon>Serendipitaceae</taxon>
        <taxon>Serendipita</taxon>
    </lineage>
</organism>
<dbReference type="Proteomes" id="UP000054097">
    <property type="component" value="Unassembled WGS sequence"/>
</dbReference>
<accession>A0A0C3AM17</accession>
<dbReference type="PANTHER" id="PTHR45929">
    <property type="entry name" value="JAK PATHWAY SIGNAL TRANSDUCTION ADAPTOR MOLECULE"/>
    <property type="match status" value="1"/>
</dbReference>
<dbReference type="AlphaFoldDB" id="A0A0C3AM17"/>
<feature type="non-terminal residue" evidence="4">
    <location>
        <position position="53"/>
    </location>
</feature>
<dbReference type="EMBL" id="KN824394">
    <property type="protein sequence ID" value="KIM21084.1"/>
    <property type="molecule type" value="Genomic_DNA"/>
</dbReference>
<dbReference type="GO" id="GO:0030139">
    <property type="term" value="C:endocytic vesicle"/>
    <property type="evidence" value="ECO:0007669"/>
    <property type="project" value="TreeGrafter"/>
</dbReference>
<dbReference type="PRINTS" id="PR00499">
    <property type="entry name" value="P67PHOX"/>
</dbReference>
<evidence type="ECO:0000313" key="4">
    <source>
        <dbReference type="EMBL" id="KIM21084.1"/>
    </source>
</evidence>
<sequence length="53" mass="6085">ALALFDYQATEANEIGFVEGECITDIEFADTDWWRGKNQQGEIGLFPRNYVEL</sequence>
<dbReference type="OrthoDB" id="5971719at2759"/>
<protein>
    <recommendedName>
        <fullName evidence="3">SH3 domain-containing protein</fullName>
    </recommendedName>
</protein>
<keyword evidence="5" id="KW-1185">Reference proteome</keyword>
<name>A0A0C3AM17_SERVB</name>
<dbReference type="PROSITE" id="PS50002">
    <property type="entry name" value="SH3"/>
    <property type="match status" value="1"/>
</dbReference>
<feature type="domain" description="SH3" evidence="3">
    <location>
        <begin position="1"/>
        <end position="53"/>
    </location>
</feature>
<evidence type="ECO:0000256" key="2">
    <source>
        <dbReference type="PROSITE-ProRule" id="PRU00192"/>
    </source>
</evidence>
<dbReference type="Pfam" id="PF00018">
    <property type="entry name" value="SH3_1"/>
    <property type="match status" value="1"/>
</dbReference>
<dbReference type="PANTHER" id="PTHR45929:SF1">
    <property type="entry name" value="HEMATOPOIETIC LINEAGE CELL-SPECIFIC PROTEIN-RELATED"/>
    <property type="match status" value="1"/>
</dbReference>
<dbReference type="HOGENOM" id="CLU_186395_2_0_1"/>